<name>A0A6A5W2M0_9PLEO</name>
<dbReference type="InterPro" id="IPR050814">
    <property type="entry name" value="Myo-inositol_Transporter"/>
</dbReference>
<evidence type="ECO:0000256" key="3">
    <source>
        <dbReference type="ARBA" id="ARBA00022448"/>
    </source>
</evidence>
<dbReference type="NCBIfam" id="TIGR00879">
    <property type="entry name" value="SP"/>
    <property type="match status" value="1"/>
</dbReference>
<protein>
    <recommendedName>
        <fullName evidence="10">Major facilitator superfamily (MFS) profile domain-containing protein</fullName>
    </recommendedName>
</protein>
<evidence type="ECO:0000256" key="6">
    <source>
        <dbReference type="ARBA" id="ARBA00023136"/>
    </source>
</evidence>
<gene>
    <name evidence="11" type="ORF">BU23DRAFT_446151</name>
</gene>
<evidence type="ECO:0000259" key="10">
    <source>
        <dbReference type="PROSITE" id="PS50850"/>
    </source>
</evidence>
<dbReference type="InterPro" id="IPR003663">
    <property type="entry name" value="Sugar/inositol_transpt"/>
</dbReference>
<evidence type="ECO:0000256" key="7">
    <source>
        <dbReference type="RuleBase" id="RU003346"/>
    </source>
</evidence>
<dbReference type="InterPro" id="IPR005828">
    <property type="entry name" value="MFS_sugar_transport-like"/>
</dbReference>
<dbReference type="SUPFAM" id="SSF103473">
    <property type="entry name" value="MFS general substrate transporter"/>
    <property type="match status" value="1"/>
</dbReference>
<dbReference type="PRINTS" id="PR00171">
    <property type="entry name" value="SUGRTRNSPORT"/>
</dbReference>
<evidence type="ECO:0000256" key="2">
    <source>
        <dbReference type="ARBA" id="ARBA00010992"/>
    </source>
</evidence>
<feature type="region of interest" description="Disordered" evidence="8">
    <location>
        <begin position="1"/>
        <end position="29"/>
    </location>
</feature>
<dbReference type="AlphaFoldDB" id="A0A6A5W2M0"/>
<dbReference type="OrthoDB" id="5290825at2759"/>
<dbReference type="FunFam" id="1.20.1250.20:FF:000100">
    <property type="entry name" value="MFS sugar transporter, putative"/>
    <property type="match status" value="1"/>
</dbReference>
<evidence type="ECO:0000313" key="12">
    <source>
        <dbReference type="Proteomes" id="UP000800036"/>
    </source>
</evidence>
<dbReference type="Gene3D" id="1.20.1250.20">
    <property type="entry name" value="MFS general substrate transporter like domains"/>
    <property type="match status" value="1"/>
</dbReference>
<evidence type="ECO:0000256" key="8">
    <source>
        <dbReference type="SAM" id="MobiDB-lite"/>
    </source>
</evidence>
<feature type="transmembrane region" description="Helical" evidence="9">
    <location>
        <begin position="516"/>
        <end position="536"/>
    </location>
</feature>
<dbReference type="InterPro" id="IPR020846">
    <property type="entry name" value="MFS_dom"/>
</dbReference>
<feature type="compositionally biased region" description="Basic and acidic residues" evidence="8">
    <location>
        <begin position="19"/>
        <end position="29"/>
    </location>
</feature>
<dbReference type="PANTHER" id="PTHR48020:SF26">
    <property type="entry name" value="MYO-INOSITOL TRANSPORTER, PUTATIVE (AFU_ORTHOLOGUE AFUA_4G01560)-RELATED"/>
    <property type="match status" value="1"/>
</dbReference>
<dbReference type="GO" id="GO:0015798">
    <property type="term" value="P:myo-inositol transport"/>
    <property type="evidence" value="ECO:0007669"/>
    <property type="project" value="UniProtKB-ARBA"/>
</dbReference>
<comment type="similarity">
    <text evidence="2 7">Belongs to the major facilitator superfamily. Sugar transporter (TC 2.A.1.1) family.</text>
</comment>
<reference evidence="11" key="1">
    <citation type="journal article" date="2020" name="Stud. Mycol.">
        <title>101 Dothideomycetes genomes: a test case for predicting lifestyles and emergence of pathogens.</title>
        <authorList>
            <person name="Haridas S."/>
            <person name="Albert R."/>
            <person name="Binder M."/>
            <person name="Bloem J."/>
            <person name="Labutti K."/>
            <person name="Salamov A."/>
            <person name="Andreopoulos B."/>
            <person name="Baker S."/>
            <person name="Barry K."/>
            <person name="Bills G."/>
            <person name="Bluhm B."/>
            <person name="Cannon C."/>
            <person name="Castanera R."/>
            <person name="Culley D."/>
            <person name="Daum C."/>
            <person name="Ezra D."/>
            <person name="Gonzalez J."/>
            <person name="Henrissat B."/>
            <person name="Kuo A."/>
            <person name="Liang C."/>
            <person name="Lipzen A."/>
            <person name="Lutzoni F."/>
            <person name="Magnuson J."/>
            <person name="Mondo S."/>
            <person name="Nolan M."/>
            <person name="Ohm R."/>
            <person name="Pangilinan J."/>
            <person name="Park H.-J."/>
            <person name="Ramirez L."/>
            <person name="Alfaro M."/>
            <person name="Sun H."/>
            <person name="Tritt A."/>
            <person name="Yoshinaga Y."/>
            <person name="Zwiers L.-H."/>
            <person name="Turgeon B."/>
            <person name="Goodwin S."/>
            <person name="Spatafora J."/>
            <person name="Crous P."/>
            <person name="Grigoriev I."/>
        </authorList>
    </citation>
    <scope>NUCLEOTIDE SEQUENCE</scope>
    <source>
        <strain evidence="11">CBS 107.79</strain>
    </source>
</reference>
<keyword evidence="4 9" id="KW-0812">Transmembrane</keyword>
<keyword evidence="12" id="KW-1185">Reference proteome</keyword>
<dbReference type="PANTHER" id="PTHR48020">
    <property type="entry name" value="PROTON MYO-INOSITOL COTRANSPORTER"/>
    <property type="match status" value="1"/>
</dbReference>
<evidence type="ECO:0000256" key="5">
    <source>
        <dbReference type="ARBA" id="ARBA00022989"/>
    </source>
</evidence>
<proteinExistence type="inferred from homology"/>
<dbReference type="EMBL" id="ML976657">
    <property type="protein sequence ID" value="KAF1979717.1"/>
    <property type="molecule type" value="Genomic_DNA"/>
</dbReference>
<feature type="domain" description="Major facilitator superfamily (MFS) profile" evidence="10">
    <location>
        <begin position="131"/>
        <end position="571"/>
    </location>
</feature>
<feature type="transmembrane region" description="Helical" evidence="9">
    <location>
        <begin position="383"/>
        <end position="403"/>
    </location>
</feature>
<dbReference type="GO" id="GO:0016020">
    <property type="term" value="C:membrane"/>
    <property type="evidence" value="ECO:0007669"/>
    <property type="project" value="UniProtKB-SubCell"/>
</dbReference>
<evidence type="ECO:0000256" key="1">
    <source>
        <dbReference type="ARBA" id="ARBA00004141"/>
    </source>
</evidence>
<keyword evidence="6 9" id="KW-0472">Membrane</keyword>
<feature type="transmembrane region" description="Helical" evidence="9">
    <location>
        <begin position="548"/>
        <end position="567"/>
    </location>
</feature>
<dbReference type="GO" id="GO:0015791">
    <property type="term" value="P:polyol transmembrane transport"/>
    <property type="evidence" value="ECO:0007669"/>
    <property type="project" value="UniProtKB-ARBA"/>
</dbReference>
<feature type="transmembrane region" description="Helical" evidence="9">
    <location>
        <begin position="444"/>
        <end position="466"/>
    </location>
</feature>
<feature type="transmembrane region" description="Helical" evidence="9">
    <location>
        <begin position="415"/>
        <end position="437"/>
    </location>
</feature>
<dbReference type="Proteomes" id="UP000800036">
    <property type="component" value="Unassembled WGS sequence"/>
</dbReference>
<evidence type="ECO:0000256" key="4">
    <source>
        <dbReference type="ARBA" id="ARBA00022692"/>
    </source>
</evidence>
<evidence type="ECO:0000256" key="9">
    <source>
        <dbReference type="SAM" id="Phobius"/>
    </source>
</evidence>
<dbReference type="InterPro" id="IPR036259">
    <property type="entry name" value="MFS_trans_sf"/>
</dbReference>
<feature type="transmembrane region" description="Helical" evidence="9">
    <location>
        <begin position="261"/>
        <end position="279"/>
    </location>
</feature>
<organism evidence="11 12">
    <name type="scientific">Bimuria novae-zelandiae CBS 107.79</name>
    <dbReference type="NCBI Taxonomy" id="1447943"/>
    <lineage>
        <taxon>Eukaryota</taxon>
        <taxon>Fungi</taxon>
        <taxon>Dikarya</taxon>
        <taxon>Ascomycota</taxon>
        <taxon>Pezizomycotina</taxon>
        <taxon>Dothideomycetes</taxon>
        <taxon>Pleosporomycetidae</taxon>
        <taxon>Pleosporales</taxon>
        <taxon>Massarineae</taxon>
        <taxon>Didymosphaeriaceae</taxon>
        <taxon>Bimuria</taxon>
    </lineage>
</organism>
<keyword evidence="5 9" id="KW-1133">Transmembrane helix</keyword>
<evidence type="ECO:0000313" key="11">
    <source>
        <dbReference type="EMBL" id="KAF1979717.1"/>
    </source>
</evidence>
<dbReference type="PROSITE" id="PS50850">
    <property type="entry name" value="MFS"/>
    <property type="match status" value="1"/>
</dbReference>
<sequence length="632" mass="72134">MPPLKPDIEATDPDVSGDSSKHSLNETRFTEDATRCASAASVTRKASVAARLRNPLAGMTEQEIIYDVDAWVDEKGLTEYRTEFQKGALIARVGQRDDGFEYVNQLSEEEKGLLRHEITHRWDHPFMLYFLVVLCAGSAIVQGMDQTAVNGAQLFYFDEFNITNEWQQGLLNGAPYLCSALIGCWTNVPLNKLFGRRGTIFISCFISFATGFWMAVADSWYNLLIARFALGFAVGAKSSTTPVYAAECAPKTIRGALTMMWQMWTAFGIMLGFVVSLAFENIDFLGEYSQWRWMLASTSIPPFLVMIQVYFCPESPRWYMEKGKYNKAFDALCRLRKHKIQAARDMYYAYKLLEVEQAERESKNLFKEFFLIKRNRRAAQSSFFVMFMQQFCGVNVIAYYSSTIFEQAGFDRSKALLVSFGTGVTNWLFAIPAIYTIDTFGRRNLLLTTFPLMSICLLWCGMSFFLPTNADGEPTQGRLASVAAAIFTFMAVYSPGEGPVPFTYSAEAFPLYIRDVGMSFATATCWGFNFILSLTWPPLVRAFTPQGAFGWYAAWNFFGWVYCYFFLPETKNLTLEELDSVFNVGNREFAKYYAEKLPWYMQTKVLRRDLPPMEPLYQIEDESAMFEEREKA</sequence>
<comment type="subcellular location">
    <subcellularLocation>
        <location evidence="1">Membrane</location>
        <topology evidence="1">Multi-pass membrane protein</topology>
    </subcellularLocation>
</comment>
<dbReference type="Pfam" id="PF00083">
    <property type="entry name" value="Sugar_tr"/>
    <property type="match status" value="1"/>
</dbReference>
<keyword evidence="3 7" id="KW-0813">Transport</keyword>
<feature type="transmembrane region" description="Helical" evidence="9">
    <location>
        <begin position="478"/>
        <end position="496"/>
    </location>
</feature>
<accession>A0A6A5W2M0</accession>
<dbReference type="GO" id="GO:0022857">
    <property type="term" value="F:transmembrane transporter activity"/>
    <property type="evidence" value="ECO:0007669"/>
    <property type="project" value="InterPro"/>
</dbReference>
<feature type="transmembrane region" description="Helical" evidence="9">
    <location>
        <begin position="198"/>
        <end position="217"/>
    </location>
</feature>